<keyword evidence="3" id="KW-1185">Reference proteome</keyword>
<dbReference type="Proteomes" id="UP000182235">
    <property type="component" value="Unassembled WGS sequence"/>
</dbReference>
<proteinExistence type="predicted"/>
<organism evidence="2 3">
    <name type="scientific">Emergomyces pasteurianus Ep9510</name>
    <dbReference type="NCBI Taxonomy" id="1447872"/>
    <lineage>
        <taxon>Eukaryota</taxon>
        <taxon>Fungi</taxon>
        <taxon>Dikarya</taxon>
        <taxon>Ascomycota</taxon>
        <taxon>Pezizomycotina</taxon>
        <taxon>Eurotiomycetes</taxon>
        <taxon>Eurotiomycetidae</taxon>
        <taxon>Onygenales</taxon>
        <taxon>Ajellomycetaceae</taxon>
        <taxon>Emergomyces</taxon>
    </lineage>
</organism>
<accession>A0A1J9QFY2</accession>
<comment type="caution">
    <text evidence="2">The sequence shown here is derived from an EMBL/GenBank/DDBJ whole genome shotgun (WGS) entry which is preliminary data.</text>
</comment>
<evidence type="ECO:0000256" key="1">
    <source>
        <dbReference type="SAM" id="MobiDB-lite"/>
    </source>
</evidence>
<gene>
    <name evidence="2" type="ORF">AJ78_05554</name>
</gene>
<dbReference type="EMBL" id="LGRN01000246">
    <property type="protein sequence ID" value="OJD14077.1"/>
    <property type="molecule type" value="Genomic_DNA"/>
</dbReference>
<evidence type="ECO:0000313" key="3">
    <source>
        <dbReference type="Proteomes" id="UP000182235"/>
    </source>
</evidence>
<dbReference type="AlphaFoldDB" id="A0A1J9QFY2"/>
<protein>
    <submittedName>
        <fullName evidence="2">Uncharacterized protein</fullName>
    </submittedName>
</protein>
<evidence type="ECO:0000313" key="2">
    <source>
        <dbReference type="EMBL" id="OJD14077.1"/>
    </source>
</evidence>
<name>A0A1J9QFY2_9EURO</name>
<dbReference type="VEuPathDB" id="FungiDB:AJ78_05554"/>
<sequence length="291" mass="32004">MASRSSFATDSTSSAFLVPDLGLAVGRDIRHNRHSSHVCEVVMGYGSPAFGVFLIWRILSSIVSSPLVPASAVAPVQPPATNVNFTSRIKRILLLRGSIWFGNRLGRPCSKERRRLTRLVNKVNFPRRGPRSDQGSNEELVGAAPDVVEGQGLREMVAVVVPLVPGAAGEDLRKEKSEEEGFGPEIARQKEEMSSGNDKNGVWATAESAGATDNVSVPVRTSKEFWEKCAEMAQRDCWGELEQMFVALTGAEVGDEPELAKWFAEQVRKVKRNGCGRRPRRKTRMSNEGRQ</sequence>
<reference evidence="2 3" key="1">
    <citation type="submission" date="2015-07" db="EMBL/GenBank/DDBJ databases">
        <title>Emmonsia species relationships and genome sequence.</title>
        <authorList>
            <consortium name="The Broad Institute Genomics Platform"/>
            <person name="Cuomo C.A."/>
            <person name="Munoz J.F."/>
            <person name="Imamovic A."/>
            <person name="Priest M.E."/>
            <person name="Young S."/>
            <person name="Clay O.K."/>
            <person name="McEwen J.G."/>
        </authorList>
    </citation>
    <scope>NUCLEOTIDE SEQUENCE [LARGE SCALE GENOMIC DNA]</scope>
    <source>
        <strain evidence="2 3">UAMH 9510</strain>
    </source>
</reference>
<feature type="region of interest" description="Disordered" evidence="1">
    <location>
        <begin position="171"/>
        <end position="201"/>
    </location>
</feature>